<reference evidence="3" key="1">
    <citation type="submission" date="2025-08" db="UniProtKB">
        <authorList>
            <consortium name="RefSeq"/>
        </authorList>
    </citation>
    <scope>IDENTIFICATION</scope>
    <source>
        <tissue evidence="3">Tentacle</tissue>
    </source>
</reference>
<gene>
    <name evidence="3" type="primary">LOC116299866</name>
</gene>
<keyword evidence="2" id="KW-1185">Reference proteome</keyword>
<accession>A0A6P8I8Q5</accession>
<dbReference type="Gene3D" id="3.40.50.300">
    <property type="entry name" value="P-loop containing nucleotide triphosphate hydrolases"/>
    <property type="match status" value="1"/>
</dbReference>
<organism evidence="2 3">
    <name type="scientific">Actinia tenebrosa</name>
    <name type="common">Australian red waratah sea anemone</name>
    <dbReference type="NCBI Taxonomy" id="6105"/>
    <lineage>
        <taxon>Eukaryota</taxon>
        <taxon>Metazoa</taxon>
        <taxon>Cnidaria</taxon>
        <taxon>Anthozoa</taxon>
        <taxon>Hexacorallia</taxon>
        <taxon>Actiniaria</taxon>
        <taxon>Actiniidae</taxon>
        <taxon>Actinia</taxon>
    </lineage>
</organism>
<evidence type="ECO:0000313" key="3">
    <source>
        <dbReference type="RefSeq" id="XP_031564443.1"/>
    </source>
</evidence>
<name>A0A6P8I8Q5_ACTTE</name>
<protein>
    <submittedName>
        <fullName evidence="3">Uncharacterized protein LOC116299866</fullName>
    </submittedName>
</protein>
<dbReference type="GeneID" id="116299866"/>
<dbReference type="SUPFAM" id="SSF52540">
    <property type="entry name" value="P-loop containing nucleoside triphosphate hydrolases"/>
    <property type="match status" value="1"/>
</dbReference>
<dbReference type="KEGG" id="aten:116299866"/>
<dbReference type="PANTHER" id="PTHR36978:SF4">
    <property type="entry name" value="P-LOOP CONTAINING NUCLEOSIDE TRIPHOSPHATE HYDROLASE PROTEIN"/>
    <property type="match status" value="1"/>
</dbReference>
<evidence type="ECO:0000313" key="2">
    <source>
        <dbReference type="Proteomes" id="UP000515163"/>
    </source>
</evidence>
<dbReference type="AlphaFoldDB" id="A0A6P8I8Q5"/>
<dbReference type="PANTHER" id="PTHR36978">
    <property type="entry name" value="P-LOOP CONTAINING NUCLEOTIDE TRIPHOSPHATE HYDROLASE"/>
    <property type="match status" value="1"/>
</dbReference>
<dbReference type="InterPro" id="IPR027417">
    <property type="entry name" value="P-loop_NTPase"/>
</dbReference>
<dbReference type="InParanoid" id="A0A6P8I8Q5"/>
<dbReference type="Pfam" id="PF17784">
    <property type="entry name" value="Sulfotransfer_4"/>
    <property type="match status" value="1"/>
</dbReference>
<sequence>MKLICAGLSKTGTTSIAHALRILGYKVCRCHDQILYYMDEWLDLYKHGKVPDFYAMFKDVDVVIGSPCNFFFEELMEAFPDAKVILSIRRDENAWIKSFKNHFAVLNNSYLTKMQCLLPTYKNLLCILTYALMSTVGTPEPNSSYICRKRYRWHNDRVKSLVPADKLLVYSVEQGWEPLCEFTGQKIPDQPFPHLNIKGEIQLTFETETELGRKIAREVRVVKVCCVAVMVALIGVVLIYLFTLF</sequence>
<dbReference type="RefSeq" id="XP_031564443.1">
    <property type="nucleotide sequence ID" value="XM_031708583.1"/>
</dbReference>
<keyword evidence="1" id="KW-0472">Membrane</keyword>
<proteinExistence type="predicted"/>
<dbReference type="InterPro" id="IPR040632">
    <property type="entry name" value="Sulfotransfer_4"/>
</dbReference>
<keyword evidence="1" id="KW-1133">Transmembrane helix</keyword>
<keyword evidence="1" id="KW-0812">Transmembrane</keyword>
<dbReference type="Proteomes" id="UP000515163">
    <property type="component" value="Unplaced"/>
</dbReference>
<dbReference type="OrthoDB" id="408152at2759"/>
<feature type="transmembrane region" description="Helical" evidence="1">
    <location>
        <begin position="221"/>
        <end position="242"/>
    </location>
</feature>
<evidence type="ECO:0000256" key="1">
    <source>
        <dbReference type="SAM" id="Phobius"/>
    </source>
</evidence>